<evidence type="ECO:0008006" key="3">
    <source>
        <dbReference type="Google" id="ProtNLM"/>
    </source>
</evidence>
<dbReference type="AlphaFoldDB" id="A0A1L6MVN6"/>
<organism evidence="1 2">
    <name type="scientific">Pajaroellobacter abortibovis</name>
    <dbReference type="NCBI Taxonomy" id="1882918"/>
    <lineage>
        <taxon>Bacteria</taxon>
        <taxon>Pseudomonadati</taxon>
        <taxon>Myxococcota</taxon>
        <taxon>Polyangia</taxon>
        <taxon>Polyangiales</taxon>
        <taxon>Polyangiaceae</taxon>
    </lineage>
</organism>
<sequence>MNLPFPIAVAPPSSEELKAFGYIEEVPCMIIFDEAGQIVACHPGLIKSDELRSWLRTYMQ</sequence>
<dbReference type="EMBL" id="CP016908">
    <property type="protein sequence ID" value="APR99548.1"/>
    <property type="molecule type" value="Genomic_DNA"/>
</dbReference>
<dbReference type="SUPFAM" id="SSF52833">
    <property type="entry name" value="Thioredoxin-like"/>
    <property type="match status" value="1"/>
</dbReference>
<dbReference type="KEGG" id="pabo:BCY86_01775"/>
<gene>
    <name evidence="1" type="ORF">BCY86_01775</name>
</gene>
<accession>A0A1L6MVN6</accession>
<evidence type="ECO:0000313" key="2">
    <source>
        <dbReference type="Proteomes" id="UP000185544"/>
    </source>
</evidence>
<dbReference type="InterPro" id="IPR036249">
    <property type="entry name" value="Thioredoxin-like_sf"/>
</dbReference>
<dbReference type="Proteomes" id="UP000185544">
    <property type="component" value="Chromosome"/>
</dbReference>
<name>A0A1L6MVN6_9BACT</name>
<dbReference type="Gene3D" id="3.40.30.10">
    <property type="entry name" value="Glutaredoxin"/>
    <property type="match status" value="1"/>
</dbReference>
<protein>
    <recommendedName>
        <fullName evidence="3">Thioredoxin-like fold domain-containing protein</fullName>
    </recommendedName>
</protein>
<evidence type="ECO:0000313" key="1">
    <source>
        <dbReference type="EMBL" id="APR99548.1"/>
    </source>
</evidence>
<proteinExistence type="predicted"/>
<reference evidence="1 2" key="1">
    <citation type="submission" date="2016-08" db="EMBL/GenBank/DDBJ databases">
        <title>Identification and validation of antigenic proteins from Pajaroellobacter abortibovis using de-novo genome sequence assembly and reverse vaccinology.</title>
        <authorList>
            <person name="Welly B.T."/>
            <person name="Miller M.R."/>
            <person name="Stott J.L."/>
            <person name="Blanchard M.T."/>
            <person name="Islas-Trejo A.D."/>
            <person name="O'Rourke S.M."/>
            <person name="Young A.E."/>
            <person name="Medrano J.F."/>
            <person name="Van Eenennaam A.L."/>
        </authorList>
    </citation>
    <scope>NUCLEOTIDE SEQUENCE [LARGE SCALE GENOMIC DNA]</scope>
    <source>
        <strain evidence="1 2">BTF92-0548A/99-0131</strain>
    </source>
</reference>
<keyword evidence="2" id="KW-1185">Reference proteome</keyword>